<dbReference type="WBParaSite" id="ALUE_0000896301-mRNA-1">
    <property type="protein sequence ID" value="ALUE_0000896301-mRNA-1"/>
    <property type="gene ID" value="ALUE_0000896301"/>
</dbReference>
<feature type="region of interest" description="Disordered" evidence="3">
    <location>
        <begin position="519"/>
        <end position="549"/>
    </location>
</feature>
<feature type="region of interest" description="Disordered" evidence="3">
    <location>
        <begin position="337"/>
        <end position="369"/>
    </location>
</feature>
<dbReference type="Pfam" id="PF19256">
    <property type="entry name" value="LAIKA"/>
    <property type="match status" value="1"/>
</dbReference>
<dbReference type="GO" id="GO:0005634">
    <property type="term" value="C:nucleus"/>
    <property type="evidence" value="ECO:0007669"/>
    <property type="project" value="TreeGrafter"/>
</dbReference>
<feature type="compositionally biased region" description="Acidic residues" evidence="3">
    <location>
        <begin position="840"/>
        <end position="849"/>
    </location>
</feature>
<evidence type="ECO:0000313" key="6">
    <source>
        <dbReference type="WBParaSite" id="ALUE_0000896301-mRNA-1"/>
    </source>
</evidence>
<feature type="region of interest" description="Disordered" evidence="3">
    <location>
        <begin position="784"/>
        <end position="885"/>
    </location>
</feature>
<dbReference type="PROSITE" id="PS50800">
    <property type="entry name" value="SAP"/>
    <property type="match status" value="1"/>
</dbReference>
<protein>
    <submittedName>
        <fullName evidence="6">SAP domain-containing protein</fullName>
    </submittedName>
</protein>
<feature type="domain" description="SAP" evidence="4">
    <location>
        <begin position="255"/>
        <end position="289"/>
    </location>
</feature>
<feature type="coiled-coil region" evidence="2">
    <location>
        <begin position="686"/>
        <end position="748"/>
    </location>
</feature>
<dbReference type="InterPro" id="IPR025224">
    <property type="entry name" value="CCAR1/CCAR2"/>
</dbReference>
<dbReference type="InterPro" id="IPR045353">
    <property type="entry name" value="LAIKA"/>
</dbReference>
<dbReference type="InterPro" id="IPR025954">
    <property type="entry name" value="DBC1/CARP1_inactive_NUDIX"/>
</dbReference>
<accession>A0A9J2PHK3</accession>
<dbReference type="AlphaFoldDB" id="A0A9J2PHK3"/>
<evidence type="ECO:0000256" key="1">
    <source>
        <dbReference type="ARBA" id="ARBA00023054"/>
    </source>
</evidence>
<dbReference type="Gene3D" id="1.10.720.30">
    <property type="entry name" value="SAP domain"/>
    <property type="match status" value="2"/>
</dbReference>
<evidence type="ECO:0000259" key="4">
    <source>
        <dbReference type="PROSITE" id="PS50800"/>
    </source>
</evidence>
<dbReference type="Pfam" id="PF14443">
    <property type="entry name" value="DBC1"/>
    <property type="match status" value="1"/>
</dbReference>
<dbReference type="SMART" id="SM01122">
    <property type="entry name" value="DBC1"/>
    <property type="match status" value="1"/>
</dbReference>
<evidence type="ECO:0000256" key="3">
    <source>
        <dbReference type="SAM" id="MobiDB-lite"/>
    </source>
</evidence>
<organism evidence="5 6">
    <name type="scientific">Ascaris lumbricoides</name>
    <name type="common">Giant roundworm</name>
    <dbReference type="NCBI Taxonomy" id="6252"/>
    <lineage>
        <taxon>Eukaryota</taxon>
        <taxon>Metazoa</taxon>
        <taxon>Ecdysozoa</taxon>
        <taxon>Nematoda</taxon>
        <taxon>Chromadorea</taxon>
        <taxon>Rhabditida</taxon>
        <taxon>Spirurina</taxon>
        <taxon>Ascaridomorpha</taxon>
        <taxon>Ascaridoidea</taxon>
        <taxon>Ascarididae</taxon>
        <taxon>Ascaris</taxon>
    </lineage>
</organism>
<feature type="compositionally biased region" description="Polar residues" evidence="3">
    <location>
        <begin position="873"/>
        <end position="885"/>
    </location>
</feature>
<dbReference type="SMART" id="SM00513">
    <property type="entry name" value="SAP"/>
    <property type="match status" value="2"/>
</dbReference>
<feature type="compositionally biased region" description="Basic and acidic residues" evidence="3">
    <location>
        <begin position="784"/>
        <end position="823"/>
    </location>
</feature>
<dbReference type="Proteomes" id="UP000036681">
    <property type="component" value="Unplaced"/>
</dbReference>
<dbReference type="SUPFAM" id="SSF68906">
    <property type="entry name" value="SAP domain"/>
    <property type="match status" value="2"/>
</dbReference>
<sequence length="885" mass="99274">MCHGGLSAIQQKAYGLLADGSTDDNADPTPLSRCLSFLVGTRGKGELMALGGTWSRSLDGENPDRDPQVLVRTAIRTVRALTGVDLSKCARWKGDLHREEELDLALFLSTGQLEMSHYTVNAGSIQVVERSAHYPPHRYKMAQLRYYRAEKDRVDTTVLLLPDTSALMPDEECYREQLAVLKNQLATKISAVEAMKVEQSMPAEVAGGETGQQSSHHGTGEAAASEPTKEQVEEVQEDDDDEDDLTPTHWSKLDIKTMKVAELRQELMARDLETKGVKSVLCVRLQEALNQEKAKEEGTMEEKVAELRQELMARDLETKGVKSVLCVRLQEALNQEKAKEEGTMEEKIESEKAAAAEQPKETKELTEEQKKALEKLIESEKAAAAEQPKETKELTEEQKKALEKLEKEKKEKKASLERHYTMPKEVGVLVYPSRLAKGGKFDCKVVTLHNLLDYRIEDCKEHTFELALLAECVSEMLDRAHAFGIYKSMSCALDKEAEKKRRNDAKVLEVIGVEPDAAKKGTASEGADKIEKSEEERKKEEEKREEDRKKAIAEPRKAIVVDRSAFNAFSYFDQNLCGYLMEKDVEDILNSIGLNVSRGHMQKLVKKFVSREKINYRYLTDSWLGKDGTVSYTPGVLPDAPDVDSLCKGTVIPICSPKEAKKGATGETPDVSETGAVVYNGSVMNIAQLIEDAAHMQAECNSALQKIDMLEAQLKEGAKSTQSLEKKKKRLEDDVDKYRKRLHDAEKCLKNSVDDTVQMKTAIQEYRKIGEKMIGIAEKIMPSVKEEEKNAEKEERESSKREKKEDKDDKKMAKKEKQKEIEPAKTTANGSLEEKKELTLVDEVEEQMDTDAIVLSEEVGDDEKDVKEEPLKENTTSSDNVEATK</sequence>
<evidence type="ECO:0000256" key="2">
    <source>
        <dbReference type="SAM" id="Coils"/>
    </source>
</evidence>
<dbReference type="InterPro" id="IPR036361">
    <property type="entry name" value="SAP_dom_sf"/>
</dbReference>
<keyword evidence="1 2" id="KW-0175">Coiled coil</keyword>
<feature type="region of interest" description="Disordered" evidence="3">
    <location>
        <begin position="204"/>
        <end position="250"/>
    </location>
</feature>
<evidence type="ECO:0000313" key="5">
    <source>
        <dbReference type="Proteomes" id="UP000036681"/>
    </source>
</evidence>
<reference evidence="6" key="1">
    <citation type="submission" date="2023-03" db="UniProtKB">
        <authorList>
            <consortium name="WormBaseParasite"/>
        </authorList>
    </citation>
    <scope>IDENTIFICATION</scope>
</reference>
<dbReference type="Pfam" id="PF02037">
    <property type="entry name" value="SAP"/>
    <property type="match status" value="2"/>
</dbReference>
<dbReference type="PANTHER" id="PTHR14304:SF11">
    <property type="entry name" value="SAP DOMAIN-CONTAINING PROTEIN"/>
    <property type="match status" value="1"/>
</dbReference>
<name>A0A9J2PHK3_ASCLU</name>
<dbReference type="GO" id="GO:0006355">
    <property type="term" value="P:regulation of DNA-templated transcription"/>
    <property type="evidence" value="ECO:0007669"/>
    <property type="project" value="InterPro"/>
</dbReference>
<dbReference type="PANTHER" id="PTHR14304">
    <property type="entry name" value="CELL DIVISION CYCLE AND APOPTOSIS REGULATOR PROTEIN"/>
    <property type="match status" value="1"/>
</dbReference>
<proteinExistence type="predicted"/>
<feature type="compositionally biased region" description="Acidic residues" evidence="3">
    <location>
        <begin position="233"/>
        <end position="245"/>
    </location>
</feature>
<keyword evidence="5" id="KW-1185">Reference proteome</keyword>
<dbReference type="InterPro" id="IPR003034">
    <property type="entry name" value="SAP_dom"/>
</dbReference>
<feature type="compositionally biased region" description="Basic and acidic residues" evidence="3">
    <location>
        <begin position="526"/>
        <end position="549"/>
    </location>
</feature>